<evidence type="ECO:0000256" key="1">
    <source>
        <dbReference type="SAM" id="SignalP"/>
    </source>
</evidence>
<reference evidence="2 3" key="1">
    <citation type="submission" date="2018-06" db="EMBL/GenBank/DDBJ databases">
        <authorList>
            <consortium name="Pathogen Informatics"/>
            <person name="Doyle S."/>
        </authorList>
    </citation>
    <scope>NUCLEOTIDE SEQUENCE [LARGE SCALE GENOMIC DNA]</scope>
    <source>
        <strain evidence="2 3">NCTC10529</strain>
    </source>
</reference>
<gene>
    <name evidence="2" type="ORF">NCTC10529_00281</name>
</gene>
<accession>A0AAX2J3F9</accession>
<dbReference type="Proteomes" id="UP000248598">
    <property type="component" value="Chromosome 1"/>
</dbReference>
<dbReference type="EMBL" id="LS483426">
    <property type="protein sequence ID" value="SQH24128.1"/>
    <property type="molecule type" value="Genomic_DNA"/>
</dbReference>
<evidence type="ECO:0000313" key="2">
    <source>
        <dbReference type="EMBL" id="SQH24128.1"/>
    </source>
</evidence>
<name>A0AAX2J3F9_KINKI</name>
<dbReference type="RefSeq" id="WP_003788401.1">
    <property type="nucleotide sequence ID" value="NZ_CP091518.1"/>
</dbReference>
<feature type="signal peptide" evidence="1">
    <location>
        <begin position="1"/>
        <end position="18"/>
    </location>
</feature>
<keyword evidence="1" id="KW-0732">Signal</keyword>
<sequence length="173" mass="19617">MKKPLFILMTSTGLSAHAADLTEAELVGKWKCLTEYPSIHTMILGETEYAADHTSHGEDKILTVVLDKDMSQTLTYRTTSTAKWTLDSDNTVRMVTQRDTVECDHPESVQAALKASSELQQRDNNFIKILQDKPENEADRTLTLQFERLPNGEFKVRQPDISTMRSICRKLEA</sequence>
<proteinExistence type="predicted"/>
<feature type="chain" id="PRO_5043881079" evidence="1">
    <location>
        <begin position="19"/>
        <end position="173"/>
    </location>
</feature>
<dbReference type="AlphaFoldDB" id="A0AAX2J3F9"/>
<organism evidence="2 3">
    <name type="scientific">Kingella kingae</name>
    <dbReference type="NCBI Taxonomy" id="504"/>
    <lineage>
        <taxon>Bacteria</taxon>
        <taxon>Pseudomonadati</taxon>
        <taxon>Pseudomonadota</taxon>
        <taxon>Betaproteobacteria</taxon>
        <taxon>Neisseriales</taxon>
        <taxon>Neisseriaceae</taxon>
        <taxon>Kingella</taxon>
    </lineage>
</organism>
<protein>
    <submittedName>
        <fullName evidence="2">Uncharacterized protein</fullName>
    </submittedName>
</protein>
<evidence type="ECO:0000313" key="3">
    <source>
        <dbReference type="Proteomes" id="UP000248598"/>
    </source>
</evidence>
<dbReference type="GeneID" id="93261599"/>